<dbReference type="InterPro" id="IPR029058">
    <property type="entry name" value="AB_hydrolase_fold"/>
</dbReference>
<evidence type="ECO:0000313" key="3">
    <source>
        <dbReference type="Proteomes" id="UP000315496"/>
    </source>
</evidence>
<dbReference type="VEuPathDB" id="GiardiaDB:GMRT_16360"/>
<organism evidence="2 3">
    <name type="scientific">Giardia muris</name>
    <dbReference type="NCBI Taxonomy" id="5742"/>
    <lineage>
        <taxon>Eukaryota</taxon>
        <taxon>Metamonada</taxon>
        <taxon>Diplomonadida</taxon>
        <taxon>Hexamitidae</taxon>
        <taxon>Giardiinae</taxon>
        <taxon>Giardia</taxon>
    </lineage>
</organism>
<feature type="domain" description="Fungal lipase-type" evidence="1">
    <location>
        <begin position="125"/>
        <end position="237"/>
    </location>
</feature>
<keyword evidence="3" id="KW-1185">Reference proteome</keyword>
<dbReference type="Gene3D" id="3.40.50.1820">
    <property type="entry name" value="alpha/beta hydrolase"/>
    <property type="match status" value="1"/>
</dbReference>
<evidence type="ECO:0000313" key="2">
    <source>
        <dbReference type="EMBL" id="TNJ29707.1"/>
    </source>
</evidence>
<accession>A0A4Z1T983</accession>
<reference evidence="2 3" key="1">
    <citation type="submission" date="2019-05" db="EMBL/GenBank/DDBJ databases">
        <title>The compact genome of Giardia muris reveals important steps in the evolution of intestinal protozoan parasites.</title>
        <authorList>
            <person name="Xu F."/>
            <person name="Jimenez-Gonzalez A."/>
            <person name="Einarsson E."/>
            <person name="Astvaldsson A."/>
            <person name="Peirasmaki D."/>
            <person name="Eckmann L."/>
            <person name="Andersson J.O."/>
            <person name="Svard S.G."/>
            <person name="Jerlstrom-Hultqvist J."/>
        </authorList>
    </citation>
    <scope>NUCLEOTIDE SEQUENCE [LARGE SCALE GENOMIC DNA]</scope>
    <source>
        <strain evidence="2 3">Roberts-Thomson</strain>
    </source>
</reference>
<dbReference type="InterPro" id="IPR002921">
    <property type="entry name" value="Fungal_lipase-type"/>
</dbReference>
<gene>
    <name evidence="2" type="ORF">GMRT_16360</name>
</gene>
<dbReference type="SUPFAM" id="SSF53474">
    <property type="entry name" value="alpha/beta-Hydrolases"/>
    <property type="match status" value="1"/>
</dbReference>
<dbReference type="EMBL" id="VDLU01000001">
    <property type="protein sequence ID" value="TNJ29707.1"/>
    <property type="molecule type" value="Genomic_DNA"/>
</dbReference>
<proteinExistence type="predicted"/>
<dbReference type="Proteomes" id="UP000315496">
    <property type="component" value="Chromosome 1"/>
</dbReference>
<dbReference type="PANTHER" id="PTHR46023:SF6">
    <property type="entry name" value="LIPASE CLASS 3 FAMILY PROTEIN"/>
    <property type="match status" value="1"/>
</dbReference>
<dbReference type="AlphaFoldDB" id="A0A4Z1T983"/>
<sequence>MSELARIMAEFKALSALQLISVVGEYQRHDPWDWLGSQLHEVVDPDSLDMQELARALVLYRQVFEREHEEMEMIGDYCVCATKNNGSYRILPMDIPSQPTWFLLKYMGKLILPGSLIQDPDVPIIIIQGTATMEDVLVNSHFQSTALDTHYVHRGMLIDASIIASVVQTASLSQVNIIGFSLGAGIGAILTYLLSKTMKVRGLGFGTPAVCSLDLARDLTNFISVVLDWDLVPRLSVHSVDVAIQRLCLVQQGKDQLLTRQISKSLLKPTSLFCPGQIFLLRCFPPRTRGVLQLLGLFRQFKNLLVNTENLRRSKYQLVVAYRVDQHDIGELILRFAGLCDHLSYREVLNL</sequence>
<dbReference type="Pfam" id="PF01764">
    <property type="entry name" value="Lipase_3"/>
    <property type="match status" value="1"/>
</dbReference>
<evidence type="ECO:0000259" key="1">
    <source>
        <dbReference type="Pfam" id="PF01764"/>
    </source>
</evidence>
<dbReference type="PANTHER" id="PTHR46023">
    <property type="entry name" value="LIPASE CLASS 3 PROTEIN-LIKE"/>
    <property type="match status" value="1"/>
</dbReference>
<protein>
    <submittedName>
        <fullName evidence="2">Lipase class 3 family protein</fullName>
    </submittedName>
</protein>
<dbReference type="GO" id="GO:0006629">
    <property type="term" value="P:lipid metabolic process"/>
    <property type="evidence" value="ECO:0007669"/>
    <property type="project" value="InterPro"/>
</dbReference>
<comment type="caution">
    <text evidence="2">The sequence shown here is derived from an EMBL/GenBank/DDBJ whole genome shotgun (WGS) entry which is preliminary data.</text>
</comment>
<name>A0A4Z1T983_GIAMU</name>
<dbReference type="OrthoDB" id="438440at2759"/>